<protein>
    <submittedName>
        <fullName evidence="2">Uncharacterized protein</fullName>
    </submittedName>
</protein>
<sequence>RPLRSHLPLTLLALSVATSSDQGRVHFAPRVKDQLRKP</sequence>
<organism evidence="2 3">
    <name type="scientific">Haematococcus lacustris</name>
    <name type="common">Green alga</name>
    <name type="synonym">Haematococcus pluvialis</name>
    <dbReference type="NCBI Taxonomy" id="44745"/>
    <lineage>
        <taxon>Eukaryota</taxon>
        <taxon>Viridiplantae</taxon>
        <taxon>Chlorophyta</taxon>
        <taxon>core chlorophytes</taxon>
        <taxon>Chlorophyceae</taxon>
        <taxon>CS clade</taxon>
        <taxon>Chlamydomonadales</taxon>
        <taxon>Haematococcaceae</taxon>
        <taxon>Haematococcus</taxon>
    </lineage>
</organism>
<feature type="chain" id="PRO_5025634641" evidence="1">
    <location>
        <begin position="21"/>
        <end position="38"/>
    </location>
</feature>
<evidence type="ECO:0000313" key="3">
    <source>
        <dbReference type="Proteomes" id="UP000485058"/>
    </source>
</evidence>
<dbReference type="Proteomes" id="UP000485058">
    <property type="component" value="Unassembled WGS sequence"/>
</dbReference>
<dbReference type="EMBL" id="BLLF01001187">
    <property type="protein sequence ID" value="GFH17693.1"/>
    <property type="molecule type" value="Genomic_DNA"/>
</dbReference>
<gene>
    <name evidence="2" type="ORF">HaLaN_14378</name>
</gene>
<evidence type="ECO:0000313" key="2">
    <source>
        <dbReference type="EMBL" id="GFH17693.1"/>
    </source>
</evidence>
<reference evidence="2 3" key="1">
    <citation type="submission" date="2020-02" db="EMBL/GenBank/DDBJ databases">
        <title>Draft genome sequence of Haematococcus lacustris strain NIES-144.</title>
        <authorList>
            <person name="Morimoto D."/>
            <person name="Nakagawa S."/>
            <person name="Yoshida T."/>
            <person name="Sawayama S."/>
        </authorList>
    </citation>
    <scope>NUCLEOTIDE SEQUENCE [LARGE SCALE GENOMIC DNA]</scope>
    <source>
        <strain evidence="2 3">NIES-144</strain>
    </source>
</reference>
<feature type="signal peptide" evidence="1">
    <location>
        <begin position="1"/>
        <end position="20"/>
    </location>
</feature>
<keyword evidence="1" id="KW-0732">Signal</keyword>
<accession>A0A699Z556</accession>
<proteinExistence type="predicted"/>
<dbReference type="AlphaFoldDB" id="A0A699Z556"/>
<keyword evidence="3" id="KW-1185">Reference proteome</keyword>
<evidence type="ECO:0000256" key="1">
    <source>
        <dbReference type="SAM" id="SignalP"/>
    </source>
</evidence>
<feature type="non-terminal residue" evidence="2">
    <location>
        <position position="1"/>
    </location>
</feature>
<name>A0A699Z556_HAELA</name>
<comment type="caution">
    <text evidence="2">The sequence shown here is derived from an EMBL/GenBank/DDBJ whole genome shotgun (WGS) entry which is preliminary data.</text>
</comment>